<gene>
    <name evidence="1" type="ORF">OSB04_004852</name>
</gene>
<protein>
    <submittedName>
        <fullName evidence="1">Uncharacterized protein</fullName>
    </submittedName>
</protein>
<evidence type="ECO:0000313" key="1">
    <source>
        <dbReference type="EMBL" id="KAJ9559692.1"/>
    </source>
</evidence>
<dbReference type="AlphaFoldDB" id="A0AA38TXW7"/>
<name>A0AA38TXW7_9ASTR</name>
<sequence length="97" mass="11004">MDDNYPNGGSKVFSSDRFNLWRVLFASNRQVLPGRERRKLPYEALGWRFSRLGSKKGSGNEVGHQFEGGKSVCQCEPLPSTWKGKFFVSAAKFIPNF</sequence>
<accession>A0AA38TXW7</accession>
<comment type="caution">
    <text evidence="1">The sequence shown here is derived from an EMBL/GenBank/DDBJ whole genome shotgun (WGS) entry which is preliminary data.</text>
</comment>
<evidence type="ECO:0000313" key="2">
    <source>
        <dbReference type="Proteomes" id="UP001172457"/>
    </source>
</evidence>
<reference evidence="1" key="1">
    <citation type="submission" date="2023-03" db="EMBL/GenBank/DDBJ databases">
        <title>Chromosome-scale reference genome and RAD-based genetic map of yellow starthistle (Centaurea solstitialis) reveal putative structural variation and QTLs associated with invader traits.</title>
        <authorList>
            <person name="Reatini B."/>
            <person name="Cang F.A."/>
            <person name="Jiang Q."/>
            <person name="Mckibben M.T.W."/>
            <person name="Barker M.S."/>
            <person name="Rieseberg L.H."/>
            <person name="Dlugosch K.M."/>
        </authorList>
    </citation>
    <scope>NUCLEOTIDE SEQUENCE</scope>
    <source>
        <strain evidence="1">CAN-66</strain>
        <tissue evidence="1">Leaf</tissue>
    </source>
</reference>
<keyword evidence="2" id="KW-1185">Reference proteome</keyword>
<organism evidence="1 2">
    <name type="scientific">Centaurea solstitialis</name>
    <name type="common">yellow star-thistle</name>
    <dbReference type="NCBI Taxonomy" id="347529"/>
    <lineage>
        <taxon>Eukaryota</taxon>
        <taxon>Viridiplantae</taxon>
        <taxon>Streptophyta</taxon>
        <taxon>Embryophyta</taxon>
        <taxon>Tracheophyta</taxon>
        <taxon>Spermatophyta</taxon>
        <taxon>Magnoliopsida</taxon>
        <taxon>eudicotyledons</taxon>
        <taxon>Gunneridae</taxon>
        <taxon>Pentapetalae</taxon>
        <taxon>asterids</taxon>
        <taxon>campanulids</taxon>
        <taxon>Asterales</taxon>
        <taxon>Asteraceae</taxon>
        <taxon>Carduoideae</taxon>
        <taxon>Cardueae</taxon>
        <taxon>Centaureinae</taxon>
        <taxon>Centaurea</taxon>
    </lineage>
</organism>
<dbReference type="Proteomes" id="UP001172457">
    <property type="component" value="Chromosome 2"/>
</dbReference>
<dbReference type="EMBL" id="JARYMX010000002">
    <property type="protein sequence ID" value="KAJ9559692.1"/>
    <property type="molecule type" value="Genomic_DNA"/>
</dbReference>
<proteinExistence type="predicted"/>